<dbReference type="AlphaFoldDB" id="A0AA37QE53"/>
<dbReference type="Proteomes" id="UP001161325">
    <property type="component" value="Unassembled WGS sequence"/>
</dbReference>
<reference evidence="3" key="1">
    <citation type="submission" date="2022-08" db="EMBL/GenBank/DDBJ databases">
        <title>Draft genome sequencing of Roseisolibacter agri AW1220.</title>
        <authorList>
            <person name="Tobiishi Y."/>
            <person name="Tonouchi A."/>
        </authorList>
    </citation>
    <scope>NUCLEOTIDE SEQUENCE</scope>
    <source>
        <strain evidence="3">AW1220</strain>
    </source>
</reference>
<keyword evidence="2" id="KW-0472">Membrane</keyword>
<evidence type="ECO:0000313" key="3">
    <source>
        <dbReference type="EMBL" id="GLC24083.1"/>
    </source>
</evidence>
<feature type="region of interest" description="Disordered" evidence="1">
    <location>
        <begin position="96"/>
        <end position="117"/>
    </location>
</feature>
<feature type="transmembrane region" description="Helical" evidence="2">
    <location>
        <begin position="20"/>
        <end position="38"/>
    </location>
</feature>
<evidence type="ECO:0000256" key="2">
    <source>
        <dbReference type="SAM" id="Phobius"/>
    </source>
</evidence>
<dbReference type="RefSeq" id="WP_284348527.1">
    <property type="nucleotide sequence ID" value="NZ_BRXS01000001.1"/>
</dbReference>
<keyword evidence="4" id="KW-1185">Reference proteome</keyword>
<name>A0AA37QE53_9BACT</name>
<accession>A0AA37QE53</accession>
<feature type="transmembrane region" description="Helical" evidence="2">
    <location>
        <begin position="50"/>
        <end position="67"/>
    </location>
</feature>
<feature type="transmembrane region" description="Helical" evidence="2">
    <location>
        <begin position="73"/>
        <end position="93"/>
    </location>
</feature>
<gene>
    <name evidence="3" type="ORF">rosag_05960</name>
</gene>
<keyword evidence="2" id="KW-1133">Transmembrane helix</keyword>
<keyword evidence="2" id="KW-0812">Transmembrane</keyword>
<proteinExistence type="predicted"/>
<evidence type="ECO:0008006" key="5">
    <source>
        <dbReference type="Google" id="ProtNLM"/>
    </source>
</evidence>
<protein>
    <recommendedName>
        <fullName evidence="5">Transmembrane protein</fullName>
    </recommendedName>
</protein>
<evidence type="ECO:0000256" key="1">
    <source>
        <dbReference type="SAM" id="MobiDB-lite"/>
    </source>
</evidence>
<dbReference type="EMBL" id="BRXS01000001">
    <property type="protein sequence ID" value="GLC24083.1"/>
    <property type="molecule type" value="Genomic_DNA"/>
</dbReference>
<sequence>MDLLLTGGRIPLDREVVLHWLVGSGGALLLAYAAWAHASARATVAQRRGLVAAGVGFLLSNHASLALRDRGAVGIAVSLLGSALVFWGAMTLVRERQQERQHERAREAGRHGERRDG</sequence>
<evidence type="ECO:0000313" key="4">
    <source>
        <dbReference type="Proteomes" id="UP001161325"/>
    </source>
</evidence>
<comment type="caution">
    <text evidence="3">The sequence shown here is derived from an EMBL/GenBank/DDBJ whole genome shotgun (WGS) entry which is preliminary data.</text>
</comment>
<organism evidence="3 4">
    <name type="scientific">Roseisolibacter agri</name>
    <dbReference type="NCBI Taxonomy" id="2014610"/>
    <lineage>
        <taxon>Bacteria</taxon>
        <taxon>Pseudomonadati</taxon>
        <taxon>Gemmatimonadota</taxon>
        <taxon>Gemmatimonadia</taxon>
        <taxon>Gemmatimonadales</taxon>
        <taxon>Gemmatimonadaceae</taxon>
        <taxon>Roseisolibacter</taxon>
    </lineage>
</organism>